<protein>
    <recommendedName>
        <fullName evidence="6">TF-B3 domain-containing protein</fullName>
    </recommendedName>
</protein>
<dbReference type="STRING" id="93759.A0A1R3K4P6"/>
<dbReference type="PANTHER" id="PTHR31920:SF129">
    <property type="entry name" value="B3 DOMAIN-CONTAINING TRANSCRIPTION FACTOR VRN1-LIKE"/>
    <property type="match status" value="1"/>
</dbReference>
<evidence type="ECO:0000256" key="4">
    <source>
        <dbReference type="ARBA" id="ARBA00023163"/>
    </source>
</evidence>
<evidence type="ECO:0000256" key="5">
    <source>
        <dbReference type="ARBA" id="ARBA00023242"/>
    </source>
</evidence>
<sequence>MAPPDQKSNACPMFTNEQPQFFKIILQKTLQDGKLEIPKMFIRKYGNDMSSPALLKVPSGDVWRVELRKRDGKVWFKNGWQEFSNHYSLDEGHFVVFRYEGYCNFHVIIIDSTGTEIDYPYIKNDHEQLKEIPDESEDDDSIEIIEEINLESESLAPQAMHNGVAAMKVHERTGSSSRTQKLKADKKLLALERAERAFQSENPFFMLVMQPSYVDLTPRCKVTLPADFVWEHLMKGNCEITLSNSDGKTWPVKLYQGQSGKVVYAMLQNGWPTFVQDNKLEVGDVCAFELTEDNETSFNLKVTIFKKQAVEDSSRP</sequence>
<dbReference type="Proteomes" id="UP000187203">
    <property type="component" value="Unassembled WGS sequence"/>
</dbReference>
<dbReference type="InterPro" id="IPR050655">
    <property type="entry name" value="Plant_B3_domain"/>
</dbReference>
<accession>A0A1R3K4P6</accession>
<reference evidence="8" key="1">
    <citation type="submission" date="2013-09" db="EMBL/GenBank/DDBJ databases">
        <title>Corchorus olitorius genome sequencing.</title>
        <authorList>
            <person name="Alam M."/>
            <person name="Haque M.S."/>
            <person name="Islam M.S."/>
            <person name="Emdad E.M."/>
            <person name="Islam M.M."/>
            <person name="Ahmed B."/>
            <person name="Halim A."/>
            <person name="Hossen Q.M.M."/>
            <person name="Hossain M.Z."/>
            <person name="Ahmed R."/>
            <person name="Khan M.M."/>
            <person name="Islam R."/>
            <person name="Rashid M.M."/>
            <person name="Khan S.A."/>
            <person name="Rahman M.S."/>
            <person name="Alam M."/>
            <person name="Yahiya A.S."/>
            <person name="Khan M.S."/>
            <person name="Azam M.S."/>
            <person name="Haque T."/>
            <person name="Lashkar M.Z.H."/>
            <person name="Akhand A.I."/>
            <person name="Morshed G."/>
            <person name="Roy S."/>
            <person name="Uddin K.S."/>
            <person name="Rabeya T."/>
            <person name="Hossain A.S."/>
            <person name="Chowdhury A."/>
            <person name="Snigdha A.R."/>
            <person name="Mortoza M.S."/>
            <person name="Matin S.A."/>
            <person name="Hoque S.M.E."/>
            <person name="Islam M.K."/>
            <person name="Roy D.K."/>
            <person name="Haider R."/>
            <person name="Moosa M.M."/>
            <person name="Elias S.M."/>
            <person name="Hasan A.M."/>
            <person name="Jahan S."/>
            <person name="Shafiuddin M."/>
            <person name="Mahmood N."/>
            <person name="Shommy N.S."/>
        </authorList>
    </citation>
    <scope>NUCLEOTIDE SEQUENCE [LARGE SCALE GENOMIC DNA]</scope>
    <source>
        <strain evidence="8">cv. O-4</strain>
    </source>
</reference>
<evidence type="ECO:0000313" key="7">
    <source>
        <dbReference type="EMBL" id="OMP02062.1"/>
    </source>
</evidence>
<comment type="caution">
    <text evidence="7">The sequence shown here is derived from an EMBL/GenBank/DDBJ whole genome shotgun (WGS) entry which is preliminary data.</text>
</comment>
<dbReference type="InterPro" id="IPR015300">
    <property type="entry name" value="DNA-bd_pseudobarrel_sf"/>
</dbReference>
<dbReference type="Pfam" id="PF02362">
    <property type="entry name" value="B3"/>
    <property type="match status" value="2"/>
</dbReference>
<evidence type="ECO:0000313" key="8">
    <source>
        <dbReference type="Proteomes" id="UP000187203"/>
    </source>
</evidence>
<dbReference type="PANTHER" id="PTHR31920">
    <property type="entry name" value="B3 DOMAIN-CONTAINING"/>
    <property type="match status" value="1"/>
</dbReference>
<gene>
    <name evidence="7" type="ORF">COLO4_11372</name>
</gene>
<dbReference type="GO" id="GO:0005634">
    <property type="term" value="C:nucleus"/>
    <property type="evidence" value="ECO:0007669"/>
    <property type="project" value="UniProtKB-SubCell"/>
</dbReference>
<organism evidence="7 8">
    <name type="scientific">Corchorus olitorius</name>
    <dbReference type="NCBI Taxonomy" id="93759"/>
    <lineage>
        <taxon>Eukaryota</taxon>
        <taxon>Viridiplantae</taxon>
        <taxon>Streptophyta</taxon>
        <taxon>Embryophyta</taxon>
        <taxon>Tracheophyta</taxon>
        <taxon>Spermatophyta</taxon>
        <taxon>Magnoliopsida</taxon>
        <taxon>eudicotyledons</taxon>
        <taxon>Gunneridae</taxon>
        <taxon>Pentapetalae</taxon>
        <taxon>rosids</taxon>
        <taxon>malvids</taxon>
        <taxon>Malvales</taxon>
        <taxon>Malvaceae</taxon>
        <taxon>Grewioideae</taxon>
        <taxon>Apeibeae</taxon>
        <taxon>Corchorus</taxon>
    </lineage>
</organism>
<dbReference type="Gene3D" id="2.40.330.10">
    <property type="entry name" value="DNA-binding pseudobarrel domain"/>
    <property type="match status" value="2"/>
</dbReference>
<dbReference type="SMART" id="SM01019">
    <property type="entry name" value="B3"/>
    <property type="match status" value="2"/>
</dbReference>
<keyword evidence="2" id="KW-0805">Transcription regulation</keyword>
<evidence type="ECO:0000259" key="6">
    <source>
        <dbReference type="PROSITE" id="PS50863"/>
    </source>
</evidence>
<dbReference type="GO" id="GO:0003677">
    <property type="term" value="F:DNA binding"/>
    <property type="evidence" value="ECO:0007669"/>
    <property type="project" value="UniProtKB-KW"/>
</dbReference>
<evidence type="ECO:0000256" key="3">
    <source>
        <dbReference type="ARBA" id="ARBA00023125"/>
    </source>
</evidence>
<dbReference type="EMBL" id="AWUE01014691">
    <property type="protein sequence ID" value="OMP02062.1"/>
    <property type="molecule type" value="Genomic_DNA"/>
</dbReference>
<dbReference type="PROSITE" id="PS50863">
    <property type="entry name" value="B3"/>
    <property type="match status" value="2"/>
</dbReference>
<evidence type="ECO:0000256" key="2">
    <source>
        <dbReference type="ARBA" id="ARBA00023015"/>
    </source>
</evidence>
<name>A0A1R3K4P6_9ROSI</name>
<evidence type="ECO:0000256" key="1">
    <source>
        <dbReference type="ARBA" id="ARBA00004123"/>
    </source>
</evidence>
<dbReference type="CDD" id="cd10017">
    <property type="entry name" value="B3_DNA"/>
    <property type="match status" value="2"/>
</dbReference>
<proteinExistence type="predicted"/>
<dbReference type="AlphaFoldDB" id="A0A1R3K4P6"/>
<dbReference type="InterPro" id="IPR003340">
    <property type="entry name" value="B3_DNA-bd"/>
</dbReference>
<feature type="domain" description="TF-B3" evidence="6">
    <location>
        <begin position="207"/>
        <end position="308"/>
    </location>
</feature>
<dbReference type="SUPFAM" id="SSF101936">
    <property type="entry name" value="DNA-binding pseudobarrel domain"/>
    <property type="match status" value="2"/>
</dbReference>
<keyword evidence="8" id="KW-1185">Reference proteome</keyword>
<keyword evidence="3" id="KW-0238">DNA-binding</keyword>
<comment type="subcellular location">
    <subcellularLocation>
        <location evidence="1">Nucleus</location>
    </subcellularLocation>
</comment>
<feature type="domain" description="TF-B3" evidence="6">
    <location>
        <begin position="20"/>
        <end position="113"/>
    </location>
</feature>
<keyword evidence="4" id="KW-0804">Transcription</keyword>
<dbReference type="OrthoDB" id="967738at2759"/>
<keyword evidence="5" id="KW-0539">Nucleus</keyword>